<keyword evidence="2" id="KW-0812">Transmembrane</keyword>
<organism evidence="3 4">
    <name type="scientific">Mucilaginibacter polytrichastri</name>
    <dbReference type="NCBI Taxonomy" id="1302689"/>
    <lineage>
        <taxon>Bacteria</taxon>
        <taxon>Pseudomonadati</taxon>
        <taxon>Bacteroidota</taxon>
        <taxon>Sphingobacteriia</taxon>
        <taxon>Sphingobacteriales</taxon>
        <taxon>Sphingobacteriaceae</taxon>
        <taxon>Mucilaginibacter</taxon>
    </lineage>
</organism>
<protein>
    <submittedName>
        <fullName evidence="3">Uncharacterized protein</fullName>
    </submittedName>
</protein>
<evidence type="ECO:0000256" key="1">
    <source>
        <dbReference type="SAM" id="MobiDB-lite"/>
    </source>
</evidence>
<keyword evidence="2" id="KW-1133">Transmembrane helix</keyword>
<keyword evidence="4" id="KW-1185">Reference proteome</keyword>
<evidence type="ECO:0000256" key="2">
    <source>
        <dbReference type="SAM" id="Phobius"/>
    </source>
</evidence>
<feature type="region of interest" description="Disordered" evidence="1">
    <location>
        <begin position="38"/>
        <end position="63"/>
    </location>
</feature>
<evidence type="ECO:0000313" key="3">
    <source>
        <dbReference type="EMBL" id="OKS86226.1"/>
    </source>
</evidence>
<dbReference type="Proteomes" id="UP000186720">
    <property type="component" value="Unassembled WGS sequence"/>
</dbReference>
<feature type="compositionally biased region" description="Basic and acidic residues" evidence="1">
    <location>
        <begin position="39"/>
        <end position="63"/>
    </location>
</feature>
<reference evidence="3 4" key="1">
    <citation type="submission" date="2016-11" db="EMBL/GenBank/DDBJ databases">
        <title>Whole Genome Sequencing of Mucilaginibacter polytrichastri RG4-7(T) isolated from the moss sample.</title>
        <authorList>
            <person name="Li Y."/>
        </authorList>
    </citation>
    <scope>NUCLEOTIDE SEQUENCE [LARGE SCALE GENOMIC DNA]</scope>
    <source>
        <strain evidence="3 4">RG4-7</strain>
    </source>
</reference>
<sequence>MRRERLLIKKAQMNYPLIGLIIVVAIAIVIVLIKRNRKDQKEFEHELDKTEIHPGTDDEPKAL</sequence>
<dbReference type="EMBL" id="MPPL01000001">
    <property type="protein sequence ID" value="OKS86226.1"/>
    <property type="molecule type" value="Genomic_DNA"/>
</dbReference>
<name>A0A1Q5ZWU9_9SPHI</name>
<proteinExistence type="predicted"/>
<gene>
    <name evidence="3" type="ORF">RG47T_1677</name>
</gene>
<accession>A0A1Q5ZWU9</accession>
<evidence type="ECO:0000313" key="4">
    <source>
        <dbReference type="Proteomes" id="UP000186720"/>
    </source>
</evidence>
<dbReference type="AlphaFoldDB" id="A0A1Q5ZWU9"/>
<feature type="transmembrane region" description="Helical" evidence="2">
    <location>
        <begin position="15"/>
        <end position="33"/>
    </location>
</feature>
<keyword evidence="2" id="KW-0472">Membrane</keyword>
<comment type="caution">
    <text evidence="3">The sequence shown here is derived from an EMBL/GenBank/DDBJ whole genome shotgun (WGS) entry which is preliminary data.</text>
</comment>